<accession>A0AC60QMM1</accession>
<gene>
    <name evidence="1" type="ORF">HPB47_017761</name>
</gene>
<organism evidence="1 2">
    <name type="scientific">Ixodes persulcatus</name>
    <name type="common">Taiga tick</name>
    <dbReference type="NCBI Taxonomy" id="34615"/>
    <lineage>
        <taxon>Eukaryota</taxon>
        <taxon>Metazoa</taxon>
        <taxon>Ecdysozoa</taxon>
        <taxon>Arthropoda</taxon>
        <taxon>Chelicerata</taxon>
        <taxon>Arachnida</taxon>
        <taxon>Acari</taxon>
        <taxon>Parasitiformes</taxon>
        <taxon>Ixodida</taxon>
        <taxon>Ixodoidea</taxon>
        <taxon>Ixodidae</taxon>
        <taxon>Ixodinae</taxon>
        <taxon>Ixodes</taxon>
    </lineage>
</organism>
<sequence length="105" mass="11706">MTLASPKETEHSLDYGSHSLVSESKAVKALDGPFLKRMDGKAYMTQKNMGWQNLAPEDTVISDSTNQHPKSVVDVISFSLVSWESKTCNMVPWSWSCCAEFSFVI</sequence>
<evidence type="ECO:0000313" key="2">
    <source>
        <dbReference type="Proteomes" id="UP000805193"/>
    </source>
</evidence>
<protein>
    <submittedName>
        <fullName evidence="1">Uncharacterized protein</fullName>
    </submittedName>
</protein>
<proteinExistence type="predicted"/>
<dbReference type="EMBL" id="JABSTQ010006736">
    <property type="protein sequence ID" value="KAG0436779.1"/>
    <property type="molecule type" value="Genomic_DNA"/>
</dbReference>
<reference evidence="1 2" key="1">
    <citation type="journal article" date="2020" name="Cell">
        <title>Large-Scale Comparative Analyses of Tick Genomes Elucidate Their Genetic Diversity and Vector Capacities.</title>
        <authorList>
            <consortium name="Tick Genome and Microbiome Consortium (TIGMIC)"/>
            <person name="Jia N."/>
            <person name="Wang J."/>
            <person name="Shi W."/>
            <person name="Du L."/>
            <person name="Sun Y."/>
            <person name="Zhan W."/>
            <person name="Jiang J.F."/>
            <person name="Wang Q."/>
            <person name="Zhang B."/>
            <person name="Ji P."/>
            <person name="Bell-Sakyi L."/>
            <person name="Cui X.M."/>
            <person name="Yuan T.T."/>
            <person name="Jiang B.G."/>
            <person name="Yang W.F."/>
            <person name="Lam T.T."/>
            <person name="Chang Q.C."/>
            <person name="Ding S.J."/>
            <person name="Wang X.J."/>
            <person name="Zhu J.G."/>
            <person name="Ruan X.D."/>
            <person name="Zhao L."/>
            <person name="Wei J.T."/>
            <person name="Ye R.Z."/>
            <person name="Que T.C."/>
            <person name="Du C.H."/>
            <person name="Zhou Y.H."/>
            <person name="Cheng J.X."/>
            <person name="Dai P.F."/>
            <person name="Guo W.B."/>
            <person name="Han X.H."/>
            <person name="Huang E.J."/>
            <person name="Li L.F."/>
            <person name="Wei W."/>
            <person name="Gao Y.C."/>
            <person name="Liu J.Z."/>
            <person name="Shao H.Z."/>
            <person name="Wang X."/>
            <person name="Wang C.C."/>
            <person name="Yang T.C."/>
            <person name="Huo Q.B."/>
            <person name="Li W."/>
            <person name="Chen H.Y."/>
            <person name="Chen S.E."/>
            <person name="Zhou L.G."/>
            <person name="Ni X.B."/>
            <person name="Tian J.H."/>
            <person name="Sheng Y."/>
            <person name="Liu T."/>
            <person name="Pan Y.S."/>
            <person name="Xia L.Y."/>
            <person name="Li J."/>
            <person name="Zhao F."/>
            <person name="Cao W.C."/>
        </authorList>
    </citation>
    <scope>NUCLEOTIDE SEQUENCE [LARGE SCALE GENOMIC DNA]</scope>
    <source>
        <strain evidence="1">Iper-2018</strain>
    </source>
</reference>
<keyword evidence="2" id="KW-1185">Reference proteome</keyword>
<name>A0AC60QMM1_IXOPE</name>
<evidence type="ECO:0000313" key="1">
    <source>
        <dbReference type="EMBL" id="KAG0436779.1"/>
    </source>
</evidence>
<comment type="caution">
    <text evidence="1">The sequence shown here is derived from an EMBL/GenBank/DDBJ whole genome shotgun (WGS) entry which is preliminary data.</text>
</comment>
<dbReference type="Proteomes" id="UP000805193">
    <property type="component" value="Unassembled WGS sequence"/>
</dbReference>